<dbReference type="GO" id="GO:0050066">
    <property type="term" value="F:L-lysine 2,3-aminomutase activity"/>
    <property type="evidence" value="ECO:0007669"/>
    <property type="project" value="UniProtKB-EC"/>
</dbReference>
<evidence type="ECO:0000256" key="12">
    <source>
        <dbReference type="ARBA" id="ARBA00023014"/>
    </source>
</evidence>
<keyword evidence="10 15" id="KW-0663">Pyridoxal phosphate</keyword>
<feature type="domain" description="Radical SAM core" evidence="17">
    <location>
        <begin position="112"/>
        <end position="324"/>
    </location>
</feature>
<evidence type="ECO:0000256" key="1">
    <source>
        <dbReference type="ARBA" id="ARBA00000911"/>
    </source>
</evidence>
<keyword evidence="9 14" id="KW-0479">Metal-binding</keyword>
<sequence>MNEQRRRTLWTDINDEQWNDWRWQMSNRITNHKGLLQAMSVSSEEADQIEKCLENFRMAITPYYFSLMDPQNLECPIRKQAIPSLHELSKSSCDLEDPLHEEADSPVPGLTHRYPDRVLLLVTDQCSMYCRHCTRRRMAGQTDKALPLNHFKLALDYIRSNPQIRDVLISGGDPLTLSDDRLDYILSNLRSIPNIEIIRIGTRTPVVLPMRITDKLIQVLQKYHPIWINTHFNHPKELTIEARNALNKLANMGIPLGNQSVLLRGINDCPVIMKKLVHELVKCRVRPYYLYQCDLSSGIEHFRTSVSTGLEIIEMLRGHTSGFAVPTFVVDAPGGGGKIPLQPNYLISQSNDKVILRNYEGVISVYQEPEDKTSRCKTCKNTCSSSKTRKIGLAKLLKGGLISLTPQENMRQERRKKVSGGCGGGANA</sequence>
<evidence type="ECO:0000256" key="4">
    <source>
        <dbReference type="ARBA" id="ARBA00008703"/>
    </source>
</evidence>
<accession>A0A1M6EYY1</accession>
<evidence type="ECO:0000256" key="11">
    <source>
        <dbReference type="ARBA" id="ARBA00023004"/>
    </source>
</evidence>
<keyword evidence="11" id="KW-0408">Iron</keyword>
<dbReference type="Gene3D" id="6.10.140.1170">
    <property type="match status" value="1"/>
</dbReference>
<feature type="binding site" evidence="14">
    <location>
        <position position="130"/>
    </location>
    <ligand>
        <name>[4Fe-4S] cluster</name>
        <dbReference type="ChEBI" id="CHEBI:49883"/>
        <note>4Fe-4S-S-AdoMet</note>
    </ligand>
</feature>
<protein>
    <recommendedName>
        <fullName evidence="6">L-lysine 2,3-aminomutase</fullName>
        <ecNumber evidence="5">5.4.3.2</ecNumber>
    </recommendedName>
</protein>
<dbReference type="FunFam" id="3.20.20.70:FF:000095">
    <property type="entry name" value="Lysine 2,3-aminomutase"/>
    <property type="match status" value="1"/>
</dbReference>
<dbReference type="GO" id="GO:0046872">
    <property type="term" value="F:metal ion binding"/>
    <property type="evidence" value="ECO:0007669"/>
    <property type="project" value="UniProtKB-KW"/>
</dbReference>
<dbReference type="Gene3D" id="3.20.20.70">
    <property type="entry name" value="Aldolase class I"/>
    <property type="match status" value="1"/>
</dbReference>
<feature type="modified residue" description="N6-(pyridoxal phosphate)lysine" evidence="15">
    <location>
        <position position="338"/>
    </location>
</feature>
<evidence type="ECO:0000256" key="14">
    <source>
        <dbReference type="PIRSR" id="PIRSR004911-1"/>
    </source>
</evidence>
<dbReference type="RefSeq" id="WP_073032865.1">
    <property type="nucleotide sequence ID" value="NZ_FQXJ01000029.1"/>
</dbReference>
<evidence type="ECO:0000256" key="9">
    <source>
        <dbReference type="ARBA" id="ARBA00022723"/>
    </source>
</evidence>
<dbReference type="Proteomes" id="UP000183954">
    <property type="component" value="Unassembled WGS sequence"/>
</dbReference>
<evidence type="ECO:0000256" key="5">
    <source>
        <dbReference type="ARBA" id="ARBA00012144"/>
    </source>
</evidence>
<dbReference type="PIRSF" id="PIRSF004911">
    <property type="entry name" value="DUF160"/>
    <property type="match status" value="1"/>
</dbReference>
<reference evidence="19" key="1">
    <citation type="submission" date="2016-11" db="EMBL/GenBank/DDBJ databases">
        <authorList>
            <person name="Varghese N."/>
            <person name="Submissions S."/>
        </authorList>
    </citation>
    <scope>NUCLEOTIDE SEQUENCE [LARGE SCALE GENOMIC DNA]</scope>
    <source>
        <strain evidence="19">DSM 15449</strain>
    </source>
</reference>
<organism evidence="18 19">
    <name type="scientific">Desulfosporosinus lacus DSM 15449</name>
    <dbReference type="NCBI Taxonomy" id="1121420"/>
    <lineage>
        <taxon>Bacteria</taxon>
        <taxon>Bacillati</taxon>
        <taxon>Bacillota</taxon>
        <taxon>Clostridia</taxon>
        <taxon>Eubacteriales</taxon>
        <taxon>Desulfitobacteriaceae</taxon>
        <taxon>Desulfosporosinus</taxon>
    </lineage>
</organism>
<name>A0A1M6EYY1_9FIRM</name>
<dbReference type="PROSITE" id="PS51918">
    <property type="entry name" value="RADICAL_SAM"/>
    <property type="match status" value="1"/>
</dbReference>
<evidence type="ECO:0000256" key="6">
    <source>
        <dbReference type="ARBA" id="ARBA00022363"/>
    </source>
</evidence>
<evidence type="ECO:0000256" key="7">
    <source>
        <dbReference type="ARBA" id="ARBA00022485"/>
    </source>
</evidence>
<dbReference type="Pfam" id="PF04055">
    <property type="entry name" value="Radical_SAM"/>
    <property type="match status" value="1"/>
</dbReference>
<gene>
    <name evidence="18" type="ORF">SAMN02746098_04830</name>
</gene>
<keyword evidence="8" id="KW-0949">S-adenosyl-L-methionine</keyword>
<dbReference type="InterPro" id="IPR025895">
    <property type="entry name" value="LAM_C_dom"/>
</dbReference>
<dbReference type="EMBL" id="FQXJ01000029">
    <property type="protein sequence ID" value="SHI90653.1"/>
    <property type="molecule type" value="Genomic_DNA"/>
</dbReference>
<comment type="catalytic activity">
    <reaction evidence="1">
        <text>L-lysine = (3S)-3,6-diaminohexanoate</text>
        <dbReference type="Rhea" id="RHEA:19177"/>
        <dbReference type="ChEBI" id="CHEBI:32551"/>
        <dbReference type="ChEBI" id="CHEBI:57434"/>
        <dbReference type="EC" id="5.4.3.2"/>
    </reaction>
</comment>
<evidence type="ECO:0000256" key="8">
    <source>
        <dbReference type="ARBA" id="ARBA00022691"/>
    </source>
</evidence>
<dbReference type="GO" id="GO:0051539">
    <property type="term" value="F:4 iron, 4 sulfur cluster binding"/>
    <property type="evidence" value="ECO:0007669"/>
    <property type="project" value="UniProtKB-KW"/>
</dbReference>
<dbReference type="SFLD" id="SFLDF00283">
    <property type="entry name" value="L-lysine_2_3-aminomutase_(LAM"/>
    <property type="match status" value="1"/>
</dbReference>
<dbReference type="Pfam" id="PF12544">
    <property type="entry name" value="LAM_C"/>
    <property type="match status" value="1"/>
</dbReference>
<dbReference type="SUPFAM" id="SSF102114">
    <property type="entry name" value="Radical SAM enzymes"/>
    <property type="match status" value="1"/>
</dbReference>
<dbReference type="InterPro" id="IPR013785">
    <property type="entry name" value="Aldolase_TIM"/>
</dbReference>
<keyword evidence="19" id="KW-1185">Reference proteome</keyword>
<feature type="binding site" evidence="14">
    <location>
        <position position="126"/>
    </location>
    <ligand>
        <name>[4Fe-4S] cluster</name>
        <dbReference type="ChEBI" id="CHEBI:49883"/>
        <note>4Fe-4S-S-AdoMet</note>
    </ligand>
</feature>
<dbReference type="EC" id="5.4.3.2" evidence="5"/>
<evidence type="ECO:0000259" key="17">
    <source>
        <dbReference type="PROSITE" id="PS51918"/>
    </source>
</evidence>
<comment type="cofactor">
    <cofactor evidence="3">
        <name>[4Fe-4S] cluster</name>
        <dbReference type="ChEBI" id="CHEBI:49883"/>
    </cofactor>
</comment>
<comment type="similarity">
    <text evidence="4">Belongs to the radical SAM superfamily. KamA family.</text>
</comment>
<keyword evidence="7 14" id="KW-0004">4Fe-4S</keyword>
<dbReference type="NCBIfam" id="TIGR03820">
    <property type="entry name" value="lys_2_3_AblA"/>
    <property type="match status" value="1"/>
</dbReference>
<evidence type="ECO:0000256" key="15">
    <source>
        <dbReference type="PIRSR" id="PIRSR603739-50"/>
    </source>
</evidence>
<feature type="binding site" evidence="14">
    <location>
        <position position="133"/>
    </location>
    <ligand>
        <name>[4Fe-4S] cluster</name>
        <dbReference type="ChEBI" id="CHEBI:49883"/>
        <note>4Fe-4S-S-AdoMet</note>
    </ligand>
</feature>
<dbReference type="SFLD" id="SFLDS00029">
    <property type="entry name" value="Radical_SAM"/>
    <property type="match status" value="1"/>
</dbReference>
<dbReference type="AlphaFoldDB" id="A0A1M6EYY1"/>
<keyword evidence="12 14" id="KW-0411">Iron-sulfur</keyword>
<dbReference type="InterPro" id="IPR058240">
    <property type="entry name" value="rSAM_sf"/>
</dbReference>
<dbReference type="STRING" id="1121420.SAMN02746098_04830"/>
<dbReference type="NCBIfam" id="TIGR00238">
    <property type="entry name" value="KamA family radical SAM protein"/>
    <property type="match status" value="1"/>
</dbReference>
<evidence type="ECO:0000313" key="19">
    <source>
        <dbReference type="Proteomes" id="UP000183954"/>
    </source>
</evidence>
<dbReference type="Gene3D" id="6.20.120.40">
    <property type="match status" value="1"/>
</dbReference>
<evidence type="ECO:0000256" key="3">
    <source>
        <dbReference type="ARBA" id="ARBA00001966"/>
    </source>
</evidence>
<dbReference type="InterPro" id="IPR022459">
    <property type="entry name" value="Lysine_aminomutase"/>
</dbReference>
<evidence type="ECO:0000256" key="10">
    <source>
        <dbReference type="ARBA" id="ARBA00022898"/>
    </source>
</evidence>
<comment type="cofactor">
    <cofactor evidence="2 15">
        <name>pyridoxal 5'-phosphate</name>
        <dbReference type="ChEBI" id="CHEBI:597326"/>
    </cofactor>
</comment>
<dbReference type="InterPro" id="IPR007197">
    <property type="entry name" value="rSAM"/>
</dbReference>
<evidence type="ECO:0000313" key="18">
    <source>
        <dbReference type="EMBL" id="SHI90653.1"/>
    </source>
</evidence>
<proteinExistence type="inferred from homology"/>
<dbReference type="PANTHER" id="PTHR30538">
    <property type="entry name" value="LYSINE 2,3-AMINOMUTASE-RELATED"/>
    <property type="match status" value="1"/>
</dbReference>
<keyword evidence="13" id="KW-0413">Isomerase</keyword>
<evidence type="ECO:0000256" key="13">
    <source>
        <dbReference type="ARBA" id="ARBA00023235"/>
    </source>
</evidence>
<dbReference type="SFLD" id="SFLDG01070">
    <property type="entry name" value="PLP-dependent"/>
    <property type="match status" value="1"/>
</dbReference>
<dbReference type="CDD" id="cd01335">
    <property type="entry name" value="Radical_SAM"/>
    <property type="match status" value="1"/>
</dbReference>
<dbReference type="OrthoDB" id="9768064at2"/>
<dbReference type="PANTHER" id="PTHR30538:SF1">
    <property type="entry name" value="L-LYSINE 2,3-AMINOMUTASE"/>
    <property type="match status" value="1"/>
</dbReference>
<dbReference type="InterPro" id="IPR003739">
    <property type="entry name" value="Lys_aminomutase/Glu_NH3_mut"/>
</dbReference>
<evidence type="ECO:0000256" key="16">
    <source>
        <dbReference type="SAM" id="MobiDB-lite"/>
    </source>
</evidence>
<evidence type="ECO:0000256" key="2">
    <source>
        <dbReference type="ARBA" id="ARBA00001933"/>
    </source>
</evidence>
<feature type="region of interest" description="Disordered" evidence="16">
    <location>
        <begin position="409"/>
        <end position="428"/>
    </location>
</feature>